<dbReference type="SUPFAM" id="SSF51412">
    <property type="entry name" value="Inosine monophosphate dehydrogenase (IMPDH)"/>
    <property type="match status" value="1"/>
</dbReference>
<organism evidence="4">
    <name type="scientific">Blastobotrys adeninivorans</name>
    <name type="common">Yeast</name>
    <name type="synonym">Arxula adeninivorans</name>
    <dbReference type="NCBI Taxonomy" id="409370"/>
    <lineage>
        <taxon>Eukaryota</taxon>
        <taxon>Fungi</taxon>
        <taxon>Dikarya</taxon>
        <taxon>Ascomycota</taxon>
        <taxon>Saccharomycotina</taxon>
        <taxon>Dipodascomycetes</taxon>
        <taxon>Dipodascales</taxon>
        <taxon>Trichomonascaceae</taxon>
        <taxon>Blastobotrys</taxon>
    </lineage>
</organism>
<dbReference type="InterPro" id="IPR013785">
    <property type="entry name" value="Aldolase_TIM"/>
</dbReference>
<evidence type="ECO:0000256" key="2">
    <source>
        <dbReference type="ARBA" id="ARBA00022643"/>
    </source>
</evidence>
<keyword evidence="2" id="KW-0288">FMN</keyword>
<dbReference type="EMBL" id="HG937694">
    <property type="protein sequence ID" value="CDP38493.1"/>
    <property type="molecule type" value="Genomic_DNA"/>
</dbReference>
<proteinExistence type="predicted"/>
<protein>
    <submittedName>
        <fullName evidence="4">ARAD1D35904p</fullName>
    </submittedName>
</protein>
<evidence type="ECO:0000256" key="3">
    <source>
        <dbReference type="ARBA" id="ARBA00023002"/>
    </source>
</evidence>
<keyword evidence="1" id="KW-0285">Flavoprotein</keyword>
<name>A0A060TBZ6_BLAAD</name>
<dbReference type="Pfam" id="PF03060">
    <property type="entry name" value="NMO"/>
    <property type="match status" value="1"/>
</dbReference>
<dbReference type="CDD" id="cd04730">
    <property type="entry name" value="NPD_like"/>
    <property type="match status" value="1"/>
</dbReference>
<dbReference type="InterPro" id="IPR004136">
    <property type="entry name" value="NMO"/>
</dbReference>
<dbReference type="PANTHER" id="PTHR32332:SF31">
    <property type="entry name" value="2-NITROPROPANE DIOXYGENASE FAMILY, PUTATIVE (AFU_ORTHOLOGUE AFUA_2G09850)-RELATED"/>
    <property type="match status" value="1"/>
</dbReference>
<reference evidence="4" key="2">
    <citation type="submission" date="2014-06" db="EMBL/GenBank/DDBJ databases">
        <title>The complete genome of Blastobotrys (Arxula) adeninivorans LS3 - a yeast of biotechnological interest.</title>
        <authorList>
            <person name="Kunze G."/>
            <person name="Gaillardin C."/>
            <person name="Czernicka M."/>
            <person name="Durrens P."/>
            <person name="Martin T."/>
            <person name="Boer E."/>
            <person name="Gabaldon T."/>
            <person name="Cruz J."/>
            <person name="Talla E."/>
            <person name="Marck C."/>
            <person name="Goffeau A."/>
            <person name="Barbe V."/>
            <person name="Baret P."/>
            <person name="Baronian K."/>
            <person name="Beier S."/>
            <person name="Bleykasten C."/>
            <person name="Bode R."/>
            <person name="Casaregola S."/>
            <person name="Despons L."/>
            <person name="Fairhead C."/>
            <person name="Giersberg M."/>
            <person name="Gierski P."/>
            <person name="Hahnel U."/>
            <person name="Hartmann A."/>
            <person name="Jankowska D."/>
            <person name="Jubin C."/>
            <person name="Jung P."/>
            <person name="Lafontaine I."/>
            <person name="Leh-Louis V."/>
            <person name="Lemaire M."/>
            <person name="Marcet-Houben M."/>
            <person name="Mascher M."/>
            <person name="Morel G."/>
            <person name="Richard G.-F."/>
            <person name="Riechen J."/>
            <person name="Sacerdot C."/>
            <person name="Sarkar A."/>
            <person name="Savel G."/>
            <person name="Schacherer J."/>
            <person name="Sherman D."/>
            <person name="Straub M.-L."/>
            <person name="Stein N."/>
            <person name="Thierry A."/>
            <person name="Trautwein-Schult A."/>
            <person name="Westhof E."/>
            <person name="Worch S."/>
            <person name="Dujon B."/>
            <person name="Souciet J.-L."/>
            <person name="Wincker P."/>
            <person name="Scholz U."/>
            <person name="Neuveglise N."/>
        </authorList>
    </citation>
    <scope>NUCLEOTIDE SEQUENCE</scope>
    <source>
        <strain evidence="4">LS3</strain>
    </source>
</reference>
<accession>A0A060TBZ6</accession>
<dbReference type="PhylomeDB" id="A0A060TBZ6"/>
<reference evidence="4" key="1">
    <citation type="submission" date="2014-02" db="EMBL/GenBank/DDBJ databases">
        <authorList>
            <person name="Genoscope - CEA"/>
        </authorList>
    </citation>
    <scope>NUCLEOTIDE SEQUENCE</scope>
    <source>
        <strain evidence="4">LS3</strain>
    </source>
</reference>
<dbReference type="Gene3D" id="3.20.20.70">
    <property type="entry name" value="Aldolase class I"/>
    <property type="match status" value="1"/>
</dbReference>
<sequence>MTDTIQTPITKLFGIKYPIILAGMHIAAGPKLAAAVSNAGGLGVLGAIACRTPELLANAIDELKSYLDDPNLPFGVDMALPKVGDGARKTNKAYHEGPLDDFIDVMIQKGVRLFVSAIGVPPKETVDKLHKAGIVVQNMVGAPKHVKKAIEVGADIICGQGGEGGGHTGSTPTSLLIPEIVDQVKGHKSPLTGDPVLVVAAGGIHNGRGLVAALAWGASAVWVGTRFVASEESGAPPDHKKHVLDAQWDQTVRTLVFSGRPMRVFRSKYVDDWENNRQQEIKDLTSKGIVPWEYDMEHNDNMEATGGFTRFLMGEVSARIKDVPPAKKIIEDFMREANESITRIDGFKAKL</sequence>
<evidence type="ECO:0000256" key="1">
    <source>
        <dbReference type="ARBA" id="ARBA00022630"/>
    </source>
</evidence>
<keyword evidence="3" id="KW-0560">Oxidoreductase</keyword>
<dbReference type="GO" id="GO:0018580">
    <property type="term" value="F:nitronate monooxygenase activity"/>
    <property type="evidence" value="ECO:0007669"/>
    <property type="project" value="InterPro"/>
</dbReference>
<evidence type="ECO:0000313" key="4">
    <source>
        <dbReference type="EMBL" id="CDP38493.1"/>
    </source>
</evidence>
<gene>
    <name evidence="4" type="ORF">GNLVRS02_ARAD1D35904g</name>
</gene>
<dbReference type="AlphaFoldDB" id="A0A060TBZ6"/>
<dbReference type="PANTHER" id="PTHR32332">
    <property type="entry name" value="2-NITROPROPANE DIOXYGENASE"/>
    <property type="match status" value="1"/>
</dbReference>